<organism evidence="2 3">
    <name type="scientific">Mucilaginibacter agri</name>
    <dbReference type="NCBI Taxonomy" id="2695265"/>
    <lineage>
        <taxon>Bacteria</taxon>
        <taxon>Pseudomonadati</taxon>
        <taxon>Bacteroidota</taxon>
        <taxon>Sphingobacteriia</taxon>
        <taxon>Sphingobacteriales</taxon>
        <taxon>Sphingobacteriaceae</taxon>
        <taxon>Mucilaginibacter</taxon>
    </lineage>
</organism>
<dbReference type="Proteomes" id="UP000638732">
    <property type="component" value="Unassembled WGS sequence"/>
</dbReference>
<evidence type="ECO:0008006" key="4">
    <source>
        <dbReference type="Google" id="ProtNLM"/>
    </source>
</evidence>
<feature type="chain" id="PRO_5037776738" description="DUF2846 domain-containing protein" evidence="1">
    <location>
        <begin position="23"/>
        <end position="143"/>
    </location>
</feature>
<comment type="caution">
    <text evidence="2">The sequence shown here is derived from an EMBL/GenBank/DDBJ whole genome shotgun (WGS) entry which is preliminary data.</text>
</comment>
<reference evidence="2" key="2">
    <citation type="submission" date="2020-10" db="EMBL/GenBank/DDBJ databases">
        <title>Mucilaginibacter sp. nov., isolated from soil.</title>
        <authorList>
            <person name="Jeon C.O."/>
        </authorList>
    </citation>
    <scope>NUCLEOTIDE SEQUENCE</scope>
    <source>
        <strain evidence="2">R11</strain>
    </source>
</reference>
<dbReference type="AlphaFoldDB" id="A0A966DTY8"/>
<name>A0A966DTY8_9SPHI</name>
<gene>
    <name evidence="2" type="ORF">GSY63_17445</name>
</gene>
<accession>A0A966DTY8</accession>
<evidence type="ECO:0000313" key="2">
    <source>
        <dbReference type="EMBL" id="NCD71155.1"/>
    </source>
</evidence>
<proteinExistence type="predicted"/>
<protein>
    <recommendedName>
        <fullName evidence="4">DUF2846 domain-containing protein</fullName>
    </recommendedName>
</protein>
<evidence type="ECO:0000256" key="1">
    <source>
        <dbReference type="SAM" id="SignalP"/>
    </source>
</evidence>
<reference evidence="2" key="1">
    <citation type="submission" date="2020-01" db="EMBL/GenBank/DDBJ databases">
        <authorList>
            <person name="Seo Y.L."/>
        </authorList>
    </citation>
    <scope>NUCLEOTIDE SEQUENCE</scope>
    <source>
        <strain evidence="2">R11</strain>
    </source>
</reference>
<feature type="signal peptide" evidence="1">
    <location>
        <begin position="1"/>
        <end position="22"/>
    </location>
</feature>
<sequence>MKFIKSLLSVALLTFICLSAYSQTPTGQIYFMRSTGYNGAAVNVRIYVDDQLVCKLKNNRFSIHDMAVGKHVVTVQPTGISNGKKSDPITVEVAEGKANYVNVVQRVSGYASYLSCEEVTQSSADNTLKKIKQTTDCGVTENK</sequence>
<keyword evidence="3" id="KW-1185">Reference proteome</keyword>
<dbReference type="RefSeq" id="WP_166587128.1">
    <property type="nucleotide sequence ID" value="NZ_WWEO01000044.1"/>
</dbReference>
<dbReference type="EMBL" id="WWEO01000044">
    <property type="protein sequence ID" value="NCD71155.1"/>
    <property type="molecule type" value="Genomic_DNA"/>
</dbReference>
<evidence type="ECO:0000313" key="3">
    <source>
        <dbReference type="Proteomes" id="UP000638732"/>
    </source>
</evidence>
<keyword evidence="1" id="KW-0732">Signal</keyword>